<dbReference type="AlphaFoldDB" id="A0A9W6HMZ3"/>
<evidence type="ECO:0000259" key="1">
    <source>
        <dbReference type="Pfam" id="PF22522"/>
    </source>
</evidence>
<reference evidence="2" key="1">
    <citation type="journal article" date="2014" name="Int. J. Syst. Evol. Microbiol.">
        <title>Complete genome sequence of Corynebacterium casei LMG S-19264T (=DSM 44701T), isolated from a smear-ripened cheese.</title>
        <authorList>
            <consortium name="US DOE Joint Genome Institute (JGI-PGF)"/>
            <person name="Walter F."/>
            <person name="Albersmeier A."/>
            <person name="Kalinowski J."/>
            <person name="Ruckert C."/>
        </authorList>
    </citation>
    <scope>NUCLEOTIDE SEQUENCE</scope>
    <source>
        <strain evidence="2">VKM Ac-1940</strain>
    </source>
</reference>
<keyword evidence="3" id="KW-1185">Reference proteome</keyword>
<evidence type="ECO:0000313" key="3">
    <source>
        <dbReference type="Proteomes" id="UP001142291"/>
    </source>
</evidence>
<protein>
    <recommendedName>
        <fullName evidence="1">DUF6998 domain-containing protein</fullName>
    </recommendedName>
</protein>
<sequence>MSDDLTSLTARQLLERIEDALRELLRRGIVRSRNAPLGDVAERIVWLARGGTLEPNSTKSHDVTTPSGDRIQVKARIMSGNGGKFSQFRSFEFTTAVFLTFDPKTLDIAYARELTSAEVTGNGSKSGWTNATTLTGGRVRGLGTDVTDEMRVAYARLDEVSSPLDDPA</sequence>
<reference evidence="2" key="2">
    <citation type="submission" date="2023-01" db="EMBL/GenBank/DDBJ databases">
        <authorList>
            <person name="Sun Q."/>
            <person name="Evtushenko L."/>
        </authorList>
    </citation>
    <scope>NUCLEOTIDE SEQUENCE</scope>
    <source>
        <strain evidence="2">VKM Ac-1940</strain>
    </source>
</reference>
<dbReference type="RefSeq" id="WP_204963833.1">
    <property type="nucleotide sequence ID" value="NZ_BAAAUR010000001.1"/>
</dbReference>
<accession>A0A9W6HMZ3</accession>
<gene>
    <name evidence="2" type="ORF">GCM10017591_17590</name>
</gene>
<evidence type="ECO:0000313" key="2">
    <source>
        <dbReference type="EMBL" id="GLJ95696.1"/>
    </source>
</evidence>
<dbReference type="InterPro" id="IPR054267">
    <property type="entry name" value="DUF6998"/>
</dbReference>
<comment type="caution">
    <text evidence="2">The sequence shown here is derived from an EMBL/GenBank/DDBJ whole genome shotgun (WGS) entry which is preliminary data.</text>
</comment>
<proteinExistence type="predicted"/>
<name>A0A9W6HMZ3_9MICO</name>
<dbReference type="Pfam" id="PF22522">
    <property type="entry name" value="DUF6998"/>
    <property type="match status" value="1"/>
</dbReference>
<dbReference type="Proteomes" id="UP001142291">
    <property type="component" value="Unassembled WGS sequence"/>
</dbReference>
<feature type="domain" description="DUF6998" evidence="1">
    <location>
        <begin position="37"/>
        <end position="151"/>
    </location>
</feature>
<organism evidence="2 3">
    <name type="scientific">Microbacterium dextranolyticum</name>
    <dbReference type="NCBI Taxonomy" id="36806"/>
    <lineage>
        <taxon>Bacteria</taxon>
        <taxon>Bacillati</taxon>
        <taxon>Actinomycetota</taxon>
        <taxon>Actinomycetes</taxon>
        <taxon>Micrococcales</taxon>
        <taxon>Microbacteriaceae</taxon>
        <taxon>Microbacterium</taxon>
    </lineage>
</organism>
<dbReference type="EMBL" id="BSER01000009">
    <property type="protein sequence ID" value="GLJ95696.1"/>
    <property type="molecule type" value="Genomic_DNA"/>
</dbReference>